<protein>
    <submittedName>
        <fullName evidence="3">Redoxin domain-containing protein</fullName>
    </submittedName>
</protein>
<feature type="chain" id="PRO_5045640530" evidence="1">
    <location>
        <begin position="22"/>
        <end position="163"/>
    </location>
</feature>
<feature type="domain" description="Thioredoxin" evidence="2">
    <location>
        <begin position="25"/>
        <end position="146"/>
    </location>
</feature>
<dbReference type="PROSITE" id="PS51352">
    <property type="entry name" value="THIOREDOXIN_2"/>
    <property type="match status" value="1"/>
</dbReference>
<evidence type="ECO:0000259" key="2">
    <source>
        <dbReference type="PROSITE" id="PS51352"/>
    </source>
</evidence>
<sequence>MKYLLVLLVTILSFSSARSQALPPYKQYKTLPAIRLLSADSTGWELKAKIQKNKPVMIMAFSPECDHCKHETEELVKNIDKFKDIQIVMISLLPLKNMAAFAAHYQLQKYPNILIGKDNAFATPTYYGFSSLPFHAFYSSNKQLISGFEGSMSIATILKIFGK</sequence>
<dbReference type="RefSeq" id="WP_231008424.1">
    <property type="nucleotide sequence ID" value="NZ_JAJNEC010000007.1"/>
</dbReference>
<keyword evidence="1" id="KW-0732">Signal</keyword>
<dbReference type="EMBL" id="JAJNEC010000007">
    <property type="protein sequence ID" value="MCD2425835.1"/>
    <property type="molecule type" value="Genomic_DNA"/>
</dbReference>
<evidence type="ECO:0000256" key="1">
    <source>
        <dbReference type="SAM" id="SignalP"/>
    </source>
</evidence>
<comment type="caution">
    <text evidence="3">The sequence shown here is derived from an EMBL/GenBank/DDBJ whole genome shotgun (WGS) entry which is preliminary data.</text>
</comment>
<organism evidence="3 4">
    <name type="scientific">Niabella pedocola</name>
    <dbReference type="NCBI Taxonomy" id="1752077"/>
    <lineage>
        <taxon>Bacteria</taxon>
        <taxon>Pseudomonadati</taxon>
        <taxon>Bacteroidota</taxon>
        <taxon>Chitinophagia</taxon>
        <taxon>Chitinophagales</taxon>
        <taxon>Chitinophagaceae</taxon>
        <taxon>Niabella</taxon>
    </lineage>
</organism>
<evidence type="ECO:0000313" key="4">
    <source>
        <dbReference type="Proteomes" id="UP001199816"/>
    </source>
</evidence>
<dbReference type="Gene3D" id="3.40.30.10">
    <property type="entry name" value="Glutaredoxin"/>
    <property type="match status" value="1"/>
</dbReference>
<name>A0ABS8PXN8_9BACT</name>
<dbReference type="CDD" id="cd01659">
    <property type="entry name" value="TRX_superfamily"/>
    <property type="match status" value="1"/>
</dbReference>
<dbReference type="SUPFAM" id="SSF52833">
    <property type="entry name" value="Thioredoxin-like"/>
    <property type="match status" value="1"/>
</dbReference>
<dbReference type="InterPro" id="IPR036249">
    <property type="entry name" value="Thioredoxin-like_sf"/>
</dbReference>
<dbReference type="Pfam" id="PF00578">
    <property type="entry name" value="AhpC-TSA"/>
    <property type="match status" value="1"/>
</dbReference>
<evidence type="ECO:0000313" key="3">
    <source>
        <dbReference type="EMBL" id="MCD2425835.1"/>
    </source>
</evidence>
<keyword evidence="4" id="KW-1185">Reference proteome</keyword>
<gene>
    <name evidence="3" type="ORF">LQ567_23835</name>
</gene>
<feature type="signal peptide" evidence="1">
    <location>
        <begin position="1"/>
        <end position="21"/>
    </location>
</feature>
<dbReference type="Proteomes" id="UP001199816">
    <property type="component" value="Unassembled WGS sequence"/>
</dbReference>
<dbReference type="InterPro" id="IPR000866">
    <property type="entry name" value="AhpC/TSA"/>
</dbReference>
<reference evidence="3 4" key="1">
    <citation type="submission" date="2021-11" db="EMBL/GenBank/DDBJ databases">
        <title>Genomic of Niabella pedocola.</title>
        <authorList>
            <person name="Wu T."/>
        </authorList>
    </citation>
    <scope>NUCLEOTIDE SEQUENCE [LARGE SCALE GENOMIC DNA]</scope>
    <source>
        <strain evidence="3 4">JCM 31011</strain>
    </source>
</reference>
<accession>A0ABS8PXN8</accession>
<proteinExistence type="predicted"/>
<dbReference type="InterPro" id="IPR013766">
    <property type="entry name" value="Thioredoxin_domain"/>
</dbReference>